<dbReference type="Proteomes" id="UP001162098">
    <property type="component" value="Segment"/>
</dbReference>
<evidence type="ECO:0000313" key="1">
    <source>
        <dbReference type="EMBL" id="QPB44231.1"/>
    </source>
</evidence>
<proteinExistence type="predicted"/>
<reference evidence="1 2" key="1">
    <citation type="submission" date="2020-09" db="EMBL/GenBank/DDBJ databases">
        <authorList>
            <person name="Zhang R."/>
            <person name="Garcia K."/>
            <person name="Ogata H."/>
        </authorList>
    </citation>
    <scope>NUCLEOTIDE SEQUENCE [LARGE SCALE GENOMIC DNA]</scope>
    <source>
        <strain evidence="2">stheno</strain>
    </source>
</reference>
<evidence type="ECO:0000313" key="2">
    <source>
        <dbReference type="Proteomes" id="UP001162098"/>
    </source>
</evidence>
<keyword evidence="2" id="KW-1185">Reference proteome</keyword>
<protein>
    <submittedName>
        <fullName evidence="1">Uncharacterized protein</fullName>
    </submittedName>
</protein>
<dbReference type="EMBL" id="MW018138">
    <property type="protein sequence ID" value="QPB44231.1"/>
    <property type="molecule type" value="Genomic_DNA"/>
</dbReference>
<organism evidence="1 2">
    <name type="scientific">Medusavirus stheno T3</name>
    <dbReference type="NCBI Taxonomy" id="3069717"/>
    <lineage>
        <taxon>Viruses</taxon>
        <taxon>Varidnaviria</taxon>
        <taxon>Bamfordvirae</taxon>
        <taxon>Nucleocytoviricota</taxon>
        <taxon>Megaviricetes</taxon>
        <taxon>Mamonoviridae</taxon>
        <taxon>Medusavirus</taxon>
        <taxon>Medusavirus sthenus</taxon>
    </lineage>
</organism>
<dbReference type="KEGG" id="vg:80543427"/>
<sequence length="150" mass="17235">MGLDEEIKQLAKETHEDEVELARVRLRLDGKRERLQFLKRLRAEAKMPLKEAEITAISFIEECRRRAESNTSEGGNTIVVEDFRLRTPGLIETYGTPERPFSCESGIEFAYDDEEEGAADWLEIGALPPKVREAFERVGIDWVTHVEIDE</sequence>
<accession>A0A7S7YED4</accession>
<name>A0A7S7YED4_9VIRU</name>